<comment type="caution">
    <text evidence="4">The sequence shown here is derived from an EMBL/GenBank/DDBJ whole genome shotgun (WGS) entry which is preliminary data.</text>
</comment>
<dbReference type="Gene3D" id="2.60.40.10">
    <property type="entry name" value="Immunoglobulins"/>
    <property type="match status" value="1"/>
</dbReference>
<dbReference type="Pfam" id="PF14310">
    <property type="entry name" value="Fn3-like"/>
    <property type="match status" value="1"/>
</dbReference>
<dbReference type="PANTHER" id="PTHR30620">
    <property type="entry name" value="PERIPLASMIC BETA-GLUCOSIDASE-RELATED"/>
    <property type="match status" value="1"/>
</dbReference>
<reference evidence="4" key="1">
    <citation type="submission" date="2020-09" db="EMBL/GenBank/DDBJ databases">
        <title>A novel bacterium of genus Bacillus, isolated from South China Sea.</title>
        <authorList>
            <person name="Huang H."/>
            <person name="Mo K."/>
            <person name="Hu Y."/>
        </authorList>
    </citation>
    <scope>NUCLEOTIDE SEQUENCE</scope>
    <source>
        <strain evidence="4">IB182487</strain>
    </source>
</reference>
<evidence type="ECO:0000256" key="1">
    <source>
        <dbReference type="ARBA" id="ARBA00005336"/>
    </source>
</evidence>
<dbReference type="PANTHER" id="PTHR30620:SF123">
    <property type="entry name" value="BETA-XYLOSIDASE"/>
    <property type="match status" value="1"/>
</dbReference>
<gene>
    <name evidence="4" type="ORF">IC621_16710</name>
</gene>
<comment type="similarity">
    <text evidence="1">Belongs to the glycosyl hydrolase 3 family.</text>
</comment>
<evidence type="ECO:0000259" key="3">
    <source>
        <dbReference type="SMART" id="SM01217"/>
    </source>
</evidence>
<dbReference type="PRINTS" id="PR00133">
    <property type="entry name" value="GLHYDRLASE3"/>
</dbReference>
<evidence type="ECO:0000313" key="5">
    <source>
        <dbReference type="Proteomes" id="UP000626844"/>
    </source>
</evidence>
<dbReference type="InterPro" id="IPR001764">
    <property type="entry name" value="Glyco_hydro_3_N"/>
</dbReference>
<dbReference type="SUPFAM" id="SSF52279">
    <property type="entry name" value="Beta-D-glucan exohydrolase, C-terminal domain"/>
    <property type="match status" value="1"/>
</dbReference>
<dbReference type="GO" id="GO:0008422">
    <property type="term" value="F:beta-glucosidase activity"/>
    <property type="evidence" value="ECO:0007669"/>
    <property type="project" value="UniProtKB-ARBA"/>
</dbReference>
<proteinExistence type="inferred from homology"/>
<dbReference type="InterPro" id="IPR017853">
    <property type="entry name" value="GH"/>
</dbReference>
<dbReference type="Gene3D" id="3.40.50.1700">
    <property type="entry name" value="Glycoside hydrolase family 3 C-terminal domain"/>
    <property type="match status" value="1"/>
</dbReference>
<dbReference type="SUPFAM" id="SSF51445">
    <property type="entry name" value="(Trans)glycosidases"/>
    <property type="match status" value="1"/>
</dbReference>
<feature type="domain" description="Fibronectin type III-like" evidence="3">
    <location>
        <begin position="683"/>
        <end position="752"/>
    </location>
</feature>
<dbReference type="Proteomes" id="UP000626844">
    <property type="component" value="Unassembled WGS sequence"/>
</dbReference>
<dbReference type="AlphaFoldDB" id="A0A926RXH1"/>
<dbReference type="RefSeq" id="WP_191159516.1">
    <property type="nucleotide sequence ID" value="NZ_JACXAI010000023.1"/>
</dbReference>
<protein>
    <submittedName>
        <fullName evidence="4">Glycoside hydrolase family 3 C-terminal domain-containing protein</fullName>
    </submittedName>
</protein>
<dbReference type="FunFam" id="2.60.40.10:FF:000495">
    <property type="entry name" value="Periplasmic beta-glucosidase"/>
    <property type="match status" value="1"/>
</dbReference>
<sequence length="768" mass="85369">MEIHKDHNYPIHERIKSLINQMTLKEKVGQLNQKMYGWDAYRKTEYGYELTRAFKEQVANFDSMGALYGLFRADPWSNVNFSNGINVEDSAIVTNMIQTYLKENTRLGIPVLFSEECPHGHQALDSTIFPTHIGSGASWNPELQQKVSQQVADELQARGGHLGLVSTLDIVRDPRWGRTEECFSEDPYLSSKMTEAVVRGMQGEKEDTPKVLAVLKHFAAQGAGVGGHNSGPALIGKRELREIFLPPMKAGVQSGVLACMAAYNEIDGVPCHANHHLLSKILRQEWNYKGIVMADGTALDRLLSLTGDKELAAAYGLKAGVDLSLWDDVYLGIEAGVESGKIEEQLVDQAVSRVLYLKFKLRLFDDIPTKNEEKALTVIRNNNAIETNLEMARQSIVLVENKNKLLPIRNEIKKIAVIGPNADNIYNLLGDYTPPQRRENVVTILDGIKSIVGKNTDVLYAKGCGIRGNDKSEFAAAKKIAKEADIVVLALGGSSAREFGMEFENNGAVKDFNETEMDCGENVDVANLELGGVQQELMKEISSTGTPIISVLIQGRPYSIPMITQYCDAILIGWYPGQQGGRAIAEVLFGDVNPNGKLPVSVPRSSMQLPVYYNYKDSGAKEDYFDMSGKALYPFGHGLSYTSFTYRFLSEENETITFKELQNSKQVKISVEVANIGDKDGYEVVQLYIKDVEATVTQRNKELKGFQKVWLNANETKTVTFTLGFEELAIWDIKMNFEVEPGLVKLMVGGSSNTVIEKDLIIKDRLHH</sequence>
<keyword evidence="5" id="KW-1185">Reference proteome</keyword>
<dbReference type="InterPro" id="IPR036881">
    <property type="entry name" value="Glyco_hydro_3_C_sf"/>
</dbReference>
<dbReference type="EMBL" id="JACXAI010000023">
    <property type="protein sequence ID" value="MBD1381873.1"/>
    <property type="molecule type" value="Genomic_DNA"/>
</dbReference>
<dbReference type="InterPro" id="IPR051915">
    <property type="entry name" value="Cellulose_Degrad_GH3"/>
</dbReference>
<keyword evidence="2 4" id="KW-0378">Hydrolase</keyword>
<dbReference type="FunFam" id="3.40.50.1700:FF:000009">
    <property type="entry name" value="Periplasmic beta-glucosidase"/>
    <property type="match status" value="1"/>
</dbReference>
<organism evidence="4 5">
    <name type="scientific">Metabacillus arenae</name>
    <dbReference type="NCBI Taxonomy" id="2771434"/>
    <lineage>
        <taxon>Bacteria</taxon>
        <taxon>Bacillati</taxon>
        <taxon>Bacillota</taxon>
        <taxon>Bacilli</taxon>
        <taxon>Bacillales</taxon>
        <taxon>Bacillaceae</taxon>
        <taxon>Metabacillus</taxon>
    </lineage>
</organism>
<accession>A0A926RXH1</accession>
<evidence type="ECO:0000313" key="4">
    <source>
        <dbReference type="EMBL" id="MBD1381873.1"/>
    </source>
</evidence>
<dbReference type="Pfam" id="PF00933">
    <property type="entry name" value="Glyco_hydro_3"/>
    <property type="match status" value="1"/>
</dbReference>
<dbReference type="SMART" id="SM01217">
    <property type="entry name" value="Fn3_like"/>
    <property type="match status" value="1"/>
</dbReference>
<dbReference type="InterPro" id="IPR002772">
    <property type="entry name" value="Glyco_hydro_3_C"/>
</dbReference>
<dbReference type="InterPro" id="IPR026891">
    <property type="entry name" value="Fn3-like"/>
</dbReference>
<evidence type="ECO:0000256" key="2">
    <source>
        <dbReference type="ARBA" id="ARBA00022801"/>
    </source>
</evidence>
<dbReference type="GO" id="GO:0009251">
    <property type="term" value="P:glucan catabolic process"/>
    <property type="evidence" value="ECO:0007669"/>
    <property type="project" value="TreeGrafter"/>
</dbReference>
<dbReference type="Pfam" id="PF01915">
    <property type="entry name" value="Glyco_hydro_3_C"/>
    <property type="match status" value="1"/>
</dbReference>
<dbReference type="InterPro" id="IPR013783">
    <property type="entry name" value="Ig-like_fold"/>
</dbReference>
<dbReference type="Gene3D" id="3.20.20.300">
    <property type="entry name" value="Glycoside hydrolase, family 3, N-terminal domain"/>
    <property type="match status" value="1"/>
</dbReference>
<dbReference type="InterPro" id="IPR036962">
    <property type="entry name" value="Glyco_hydro_3_N_sf"/>
</dbReference>
<name>A0A926RXH1_9BACI</name>